<dbReference type="OrthoDB" id="2157530at2759"/>
<protein>
    <submittedName>
        <fullName evidence="1">Uncharacterized protein</fullName>
    </submittedName>
</protein>
<sequence>GRRLFVSQLGYIGLARYDVAVGDAICVVHGGQVPFVLERKEPYYRFKVECYAHGLMDGEAMDYPKVWQDFAL</sequence>
<name>A0A2J6SFF6_9HELO</name>
<evidence type="ECO:0000313" key="2">
    <source>
        <dbReference type="Proteomes" id="UP000235371"/>
    </source>
</evidence>
<reference evidence="1 2" key="1">
    <citation type="submission" date="2016-04" db="EMBL/GenBank/DDBJ databases">
        <title>A degradative enzymes factory behind the ericoid mycorrhizal symbiosis.</title>
        <authorList>
            <consortium name="DOE Joint Genome Institute"/>
            <person name="Martino E."/>
            <person name="Morin E."/>
            <person name="Grelet G."/>
            <person name="Kuo A."/>
            <person name="Kohler A."/>
            <person name="Daghino S."/>
            <person name="Barry K."/>
            <person name="Choi C."/>
            <person name="Cichocki N."/>
            <person name="Clum A."/>
            <person name="Copeland A."/>
            <person name="Hainaut M."/>
            <person name="Haridas S."/>
            <person name="Labutti K."/>
            <person name="Lindquist E."/>
            <person name="Lipzen A."/>
            <person name="Khouja H.-R."/>
            <person name="Murat C."/>
            <person name="Ohm R."/>
            <person name="Olson A."/>
            <person name="Spatafora J."/>
            <person name="Veneault-Fourrey C."/>
            <person name="Henrissat B."/>
            <person name="Grigoriev I."/>
            <person name="Martin F."/>
            <person name="Perotto S."/>
        </authorList>
    </citation>
    <scope>NUCLEOTIDE SEQUENCE [LARGE SCALE GENOMIC DNA]</scope>
    <source>
        <strain evidence="1 2">E</strain>
    </source>
</reference>
<dbReference type="GeneID" id="36581193"/>
<evidence type="ECO:0000313" key="1">
    <source>
        <dbReference type="EMBL" id="PMD49502.1"/>
    </source>
</evidence>
<accession>A0A2J6SFF6</accession>
<dbReference type="InParanoid" id="A0A2J6SFF6"/>
<dbReference type="AlphaFoldDB" id="A0A2J6SFF6"/>
<organism evidence="1 2">
    <name type="scientific">Hyaloscypha bicolor E</name>
    <dbReference type="NCBI Taxonomy" id="1095630"/>
    <lineage>
        <taxon>Eukaryota</taxon>
        <taxon>Fungi</taxon>
        <taxon>Dikarya</taxon>
        <taxon>Ascomycota</taxon>
        <taxon>Pezizomycotina</taxon>
        <taxon>Leotiomycetes</taxon>
        <taxon>Helotiales</taxon>
        <taxon>Hyaloscyphaceae</taxon>
        <taxon>Hyaloscypha</taxon>
        <taxon>Hyaloscypha bicolor</taxon>
    </lineage>
</organism>
<dbReference type="RefSeq" id="XP_024726406.1">
    <property type="nucleotide sequence ID" value="XM_024873113.1"/>
</dbReference>
<feature type="non-terminal residue" evidence="1">
    <location>
        <position position="1"/>
    </location>
</feature>
<feature type="non-terminal residue" evidence="1">
    <location>
        <position position="72"/>
    </location>
</feature>
<gene>
    <name evidence="1" type="ORF">K444DRAFT_486060</name>
</gene>
<dbReference type="EMBL" id="KZ613921">
    <property type="protein sequence ID" value="PMD49502.1"/>
    <property type="molecule type" value="Genomic_DNA"/>
</dbReference>
<proteinExistence type="predicted"/>
<dbReference type="Proteomes" id="UP000235371">
    <property type="component" value="Unassembled WGS sequence"/>
</dbReference>
<keyword evidence="2" id="KW-1185">Reference proteome</keyword>
<dbReference type="Pfam" id="PF26639">
    <property type="entry name" value="Het-6_barrel"/>
    <property type="match status" value="1"/>
</dbReference>